<organism evidence="2 3">
    <name type="scientific">Thermomonospora echinospora</name>
    <dbReference type="NCBI Taxonomy" id="1992"/>
    <lineage>
        <taxon>Bacteria</taxon>
        <taxon>Bacillati</taxon>
        <taxon>Actinomycetota</taxon>
        <taxon>Actinomycetes</taxon>
        <taxon>Streptosporangiales</taxon>
        <taxon>Thermomonosporaceae</taxon>
        <taxon>Thermomonospora</taxon>
    </lineage>
</organism>
<dbReference type="InterPro" id="IPR037171">
    <property type="entry name" value="NagB/RpiA_transferase-like"/>
</dbReference>
<evidence type="ECO:0000313" key="2">
    <source>
        <dbReference type="EMBL" id="SEG93716.1"/>
    </source>
</evidence>
<reference evidence="3" key="1">
    <citation type="submission" date="2016-10" db="EMBL/GenBank/DDBJ databases">
        <authorList>
            <person name="Varghese N."/>
            <person name="Submissions S."/>
        </authorList>
    </citation>
    <scope>NUCLEOTIDE SEQUENCE [LARGE SCALE GENOMIC DNA]</scope>
    <source>
        <strain evidence="3">DSM 43163</strain>
    </source>
</reference>
<protein>
    <submittedName>
        <fullName evidence="2">Glutaconate CoA-transferase subunit A</fullName>
    </submittedName>
</protein>
<dbReference type="SMART" id="SM00882">
    <property type="entry name" value="CoA_trans"/>
    <property type="match status" value="1"/>
</dbReference>
<dbReference type="PANTHER" id="PTHR13707">
    <property type="entry name" value="KETOACID-COENZYME A TRANSFERASE"/>
    <property type="match status" value="1"/>
</dbReference>
<dbReference type="AlphaFoldDB" id="A0A1H6E9W5"/>
<sequence length="293" mass="31874">MSDKTMSLEDFAATIESGMTIGIGGWGSRRKPMALVRALLRTDVRDLTVVSLGGPDVGLLCAAGKVRRLVYGFVSLDSIALDPHFRAARQNGAIETAEYDEGMFVAGLQAAAQRLSFLPTRAGLASDVLTMNPSLRTVASPYDDEEYVAMPALRMDVALIHLNRADAAGNGQYLGPDPYFDDLYAMAADRCYLSCEEIVPTDRLLKDAPVQSLLVRRMYVTGVIEAPQGAHFTSCVPDYDRDETFQKEYAAAAKDPGAWRRFEETYLRGDESGYHAAVAGRQAAQSGTDVRSV</sequence>
<evidence type="ECO:0000313" key="3">
    <source>
        <dbReference type="Proteomes" id="UP000236723"/>
    </source>
</evidence>
<name>A0A1H6E9W5_9ACTN</name>
<dbReference type="Gene3D" id="3.40.1080.10">
    <property type="entry name" value="Glutaconate Coenzyme A-transferase"/>
    <property type="match status" value="1"/>
</dbReference>
<evidence type="ECO:0000256" key="1">
    <source>
        <dbReference type="ARBA" id="ARBA00022679"/>
    </source>
</evidence>
<gene>
    <name evidence="2" type="ORF">SAMN04489712_14020</name>
</gene>
<dbReference type="EMBL" id="FNVO01000040">
    <property type="protein sequence ID" value="SEG93716.1"/>
    <property type="molecule type" value="Genomic_DNA"/>
</dbReference>
<accession>A0A1H6E9W5</accession>
<dbReference type="InterPro" id="IPR004165">
    <property type="entry name" value="CoA_trans_fam_I"/>
</dbReference>
<dbReference type="Gene3D" id="3.30.30.40">
    <property type="match status" value="1"/>
</dbReference>
<dbReference type="SUPFAM" id="SSF100950">
    <property type="entry name" value="NagB/RpiA/CoA transferase-like"/>
    <property type="match status" value="1"/>
</dbReference>
<keyword evidence="1 2" id="KW-0808">Transferase</keyword>
<dbReference type="GO" id="GO:0008410">
    <property type="term" value="F:CoA-transferase activity"/>
    <property type="evidence" value="ECO:0007669"/>
    <property type="project" value="InterPro"/>
</dbReference>
<dbReference type="PANTHER" id="PTHR13707:SF60">
    <property type="entry name" value="ACETATE COA-TRANSFERASE SUBUNIT ALPHA"/>
    <property type="match status" value="1"/>
</dbReference>
<proteinExistence type="predicted"/>
<dbReference type="Proteomes" id="UP000236723">
    <property type="component" value="Unassembled WGS sequence"/>
</dbReference>
<dbReference type="Pfam" id="PF01144">
    <property type="entry name" value="CoA_trans"/>
    <property type="match status" value="1"/>
</dbReference>
<keyword evidence="3" id="KW-1185">Reference proteome</keyword>